<dbReference type="AlphaFoldDB" id="A0A9P8MGD6"/>
<dbReference type="EMBL" id="JACEFI010000003">
    <property type="protein sequence ID" value="KAH0599810.1"/>
    <property type="molecule type" value="Genomic_DNA"/>
</dbReference>
<dbReference type="Proteomes" id="UP000764110">
    <property type="component" value="Unassembled WGS sequence"/>
</dbReference>
<gene>
    <name evidence="2" type="ORF">MHUMG1_02600</name>
</gene>
<protein>
    <submittedName>
        <fullName evidence="2">Uncharacterized protein</fullName>
    </submittedName>
</protein>
<organism evidence="2 3">
    <name type="scientific">Metarhizium humberi</name>
    <dbReference type="NCBI Taxonomy" id="2596975"/>
    <lineage>
        <taxon>Eukaryota</taxon>
        <taxon>Fungi</taxon>
        <taxon>Dikarya</taxon>
        <taxon>Ascomycota</taxon>
        <taxon>Pezizomycotina</taxon>
        <taxon>Sordariomycetes</taxon>
        <taxon>Hypocreomycetidae</taxon>
        <taxon>Hypocreales</taxon>
        <taxon>Clavicipitaceae</taxon>
        <taxon>Metarhizium</taxon>
    </lineage>
</organism>
<name>A0A9P8MGD6_9HYPO</name>
<keyword evidence="3" id="KW-1185">Reference proteome</keyword>
<evidence type="ECO:0000256" key="1">
    <source>
        <dbReference type="SAM" id="MobiDB-lite"/>
    </source>
</evidence>
<evidence type="ECO:0000313" key="2">
    <source>
        <dbReference type="EMBL" id="KAH0599810.1"/>
    </source>
</evidence>
<evidence type="ECO:0000313" key="3">
    <source>
        <dbReference type="Proteomes" id="UP000764110"/>
    </source>
</evidence>
<reference evidence="2 3" key="1">
    <citation type="submission" date="2020-07" db="EMBL/GenBank/DDBJ databases">
        <title>Metarhizium humberi genome.</title>
        <authorList>
            <person name="Lysoe E."/>
        </authorList>
    </citation>
    <scope>NUCLEOTIDE SEQUENCE [LARGE SCALE GENOMIC DNA]</scope>
    <source>
        <strain evidence="2 3">ESALQ1638</strain>
    </source>
</reference>
<comment type="caution">
    <text evidence="2">The sequence shown here is derived from an EMBL/GenBank/DDBJ whole genome shotgun (WGS) entry which is preliminary data.</text>
</comment>
<sequence length="111" mass="12085">MPKAPSPPYASVRLNTLIAKASSLKPPPQKSPPVDRQSGLGSLPAIATRRRPNRQSRPVPVAYAARRLLLITPYAVPRRRRIIAISIAAVTIRFAAIARRSLMVSSAIVEK</sequence>
<proteinExistence type="predicted"/>
<accession>A0A9P8MGD6</accession>
<feature type="region of interest" description="Disordered" evidence="1">
    <location>
        <begin position="21"/>
        <end position="58"/>
    </location>
</feature>